<dbReference type="Pfam" id="PF00106">
    <property type="entry name" value="adh_short"/>
    <property type="match status" value="1"/>
</dbReference>
<dbReference type="Gene3D" id="3.40.50.720">
    <property type="entry name" value="NAD(P)-binding Rossmann-like Domain"/>
    <property type="match status" value="1"/>
</dbReference>
<sequence length="288" mass="29904">MAGGPLSDRICVVAGASRGVGRGIARGLAEAGATVIVTGRSSEAGPRTDGRPETVEETARLVEALGGRGHPYQCDHTVEREVDGLAAWTLRRFGRVDLVVDAVWGGNEGYDGERYSDGSAWGTPFWRRPAARLGTVFETGVYAQLLLAKAFAPAMVGAGSGLLVTVLFDDGGAYLGDVFYDLAKASMARLTLAMASELAPHGVTALALSPGFVRTERVAGSPLAAEAGETPLYAGRAVAALACDAGVARHAGRVLHVGDLAGLYGFTDADGRRPPRYSIKETAEDGET</sequence>
<dbReference type="PRINTS" id="PR00081">
    <property type="entry name" value="GDHRDH"/>
</dbReference>
<dbReference type="PANTHER" id="PTHR44147:SF2">
    <property type="entry name" value="DEHYDROGENASE_REDUCTASE SDR FAMILY MEMBER 1"/>
    <property type="match status" value="1"/>
</dbReference>
<comment type="caution">
    <text evidence="1">The sequence shown here is derived from an EMBL/GenBank/DDBJ whole genome shotgun (WGS) entry which is preliminary data.</text>
</comment>
<dbReference type="PANTHER" id="PTHR44147">
    <property type="entry name" value="DEHYDROGENASE/REDUCTASE SDR FAMILY MEMBER 1"/>
    <property type="match status" value="1"/>
</dbReference>
<dbReference type="InterPro" id="IPR036291">
    <property type="entry name" value="NAD(P)-bd_dom_sf"/>
</dbReference>
<protein>
    <submittedName>
        <fullName evidence="1">NAD(P)-dependent dehydrogenase (Short-subunit alcohol dehydrogenase family)</fullName>
    </submittedName>
</protein>
<dbReference type="SUPFAM" id="SSF51735">
    <property type="entry name" value="NAD(P)-binding Rossmann-fold domains"/>
    <property type="match status" value="1"/>
</dbReference>
<evidence type="ECO:0000313" key="2">
    <source>
        <dbReference type="Proteomes" id="UP000577362"/>
    </source>
</evidence>
<dbReference type="EMBL" id="JACIEN010000001">
    <property type="protein sequence ID" value="MBB4015334.1"/>
    <property type="molecule type" value="Genomic_DNA"/>
</dbReference>
<dbReference type="AlphaFoldDB" id="A0A840BRI7"/>
<name>A0A840BRI7_9HYPH</name>
<keyword evidence="2" id="KW-1185">Reference proteome</keyword>
<reference evidence="1 2" key="1">
    <citation type="submission" date="2020-08" db="EMBL/GenBank/DDBJ databases">
        <title>Genomic Encyclopedia of Type Strains, Phase IV (KMG-IV): sequencing the most valuable type-strain genomes for metagenomic binning, comparative biology and taxonomic classification.</title>
        <authorList>
            <person name="Goeker M."/>
        </authorList>
    </citation>
    <scope>NUCLEOTIDE SEQUENCE [LARGE SCALE GENOMIC DNA]</scope>
    <source>
        <strain evidence="1 2">DSM 103737</strain>
    </source>
</reference>
<dbReference type="Proteomes" id="UP000577362">
    <property type="component" value="Unassembled WGS sequence"/>
</dbReference>
<gene>
    <name evidence="1" type="ORF">GGR16_000340</name>
</gene>
<dbReference type="RefSeq" id="WP_019401738.1">
    <property type="nucleotide sequence ID" value="NZ_JACIEN010000001.1"/>
</dbReference>
<evidence type="ECO:0000313" key="1">
    <source>
        <dbReference type="EMBL" id="MBB4015334.1"/>
    </source>
</evidence>
<dbReference type="InterPro" id="IPR002347">
    <property type="entry name" value="SDR_fam"/>
</dbReference>
<proteinExistence type="predicted"/>
<accession>A0A840BRI7</accession>
<organism evidence="1 2">
    <name type="scientific">Chelatococcus caeni</name>
    <dbReference type="NCBI Taxonomy" id="1348468"/>
    <lineage>
        <taxon>Bacteria</taxon>
        <taxon>Pseudomonadati</taxon>
        <taxon>Pseudomonadota</taxon>
        <taxon>Alphaproteobacteria</taxon>
        <taxon>Hyphomicrobiales</taxon>
        <taxon>Chelatococcaceae</taxon>
        <taxon>Chelatococcus</taxon>
    </lineage>
</organism>